<evidence type="ECO:0000313" key="9">
    <source>
        <dbReference type="EMBL" id="KAH7146909.1"/>
    </source>
</evidence>
<keyword evidence="10" id="KW-1185">Reference proteome</keyword>
<feature type="compositionally biased region" description="Low complexity" evidence="6">
    <location>
        <begin position="306"/>
        <end position="315"/>
    </location>
</feature>
<feature type="transmembrane region" description="Helical" evidence="7">
    <location>
        <begin position="92"/>
        <end position="116"/>
    </location>
</feature>
<keyword evidence="4 7" id="KW-0472">Membrane</keyword>
<feature type="region of interest" description="Disordered" evidence="6">
    <location>
        <begin position="290"/>
        <end position="315"/>
    </location>
</feature>
<protein>
    <recommendedName>
        <fullName evidence="8">Rhodopsin domain-containing protein</fullName>
    </recommendedName>
</protein>
<keyword evidence="2 7" id="KW-0812">Transmembrane</keyword>
<sequence>MPPSGLAVIATEALLHFLTASLIAGRFYLRLHILQLKLALTDLILSLAWLATVANSSVDVALFTLGALDAKVTVSLEGFNGDAASVDIALKIYWASTFPYFIGFYLSKAAILLFFFQIFPTVLRAPKILLWSITGYCIAAFAVSLSLALFICLPIERNWSLGPSSCNLRITIVLFSVAWALHFSSDIFIFAVPFLILRGLRMSKVEKIGVYLTFGLGIVNISFSLVRFIMIESAYVKNMVPNLSITSGELWSALDVNVCLLIACLPGLRAYLRLTQLTSILPSYLSDSASHTPDLAPDSGPGPRADSCTTDSCTTDSVPVASLAADIAENDSDHEMLPR</sequence>
<feature type="domain" description="Rhodopsin" evidence="8">
    <location>
        <begin position="26"/>
        <end position="273"/>
    </location>
</feature>
<comment type="similarity">
    <text evidence="5">Belongs to the SAT4 family.</text>
</comment>
<dbReference type="OrthoDB" id="5273647at2759"/>
<dbReference type="PANTHER" id="PTHR33048:SF92">
    <property type="entry name" value="INTEGRAL MEMBRANE PROTEIN"/>
    <property type="match status" value="1"/>
</dbReference>
<dbReference type="EMBL" id="JAGMUU010000008">
    <property type="protein sequence ID" value="KAH7146909.1"/>
    <property type="molecule type" value="Genomic_DNA"/>
</dbReference>
<evidence type="ECO:0000256" key="3">
    <source>
        <dbReference type="ARBA" id="ARBA00022989"/>
    </source>
</evidence>
<feature type="transmembrane region" description="Helical" evidence="7">
    <location>
        <begin position="208"/>
        <end position="230"/>
    </location>
</feature>
<comment type="caution">
    <text evidence="9">The sequence shown here is derived from an EMBL/GenBank/DDBJ whole genome shotgun (WGS) entry which is preliminary data.</text>
</comment>
<evidence type="ECO:0000259" key="8">
    <source>
        <dbReference type="Pfam" id="PF20684"/>
    </source>
</evidence>
<dbReference type="InterPro" id="IPR052337">
    <property type="entry name" value="SAT4-like"/>
</dbReference>
<evidence type="ECO:0000256" key="6">
    <source>
        <dbReference type="SAM" id="MobiDB-lite"/>
    </source>
</evidence>
<evidence type="ECO:0000256" key="2">
    <source>
        <dbReference type="ARBA" id="ARBA00022692"/>
    </source>
</evidence>
<dbReference type="GO" id="GO:0016020">
    <property type="term" value="C:membrane"/>
    <property type="evidence" value="ECO:0007669"/>
    <property type="project" value="UniProtKB-SubCell"/>
</dbReference>
<keyword evidence="3 7" id="KW-1133">Transmembrane helix</keyword>
<feature type="transmembrane region" description="Helical" evidence="7">
    <location>
        <begin position="36"/>
        <end position="54"/>
    </location>
</feature>
<feature type="transmembrane region" description="Helical" evidence="7">
    <location>
        <begin position="250"/>
        <end position="272"/>
    </location>
</feature>
<dbReference type="PANTHER" id="PTHR33048">
    <property type="entry name" value="PTH11-LIKE INTEGRAL MEMBRANE PROTEIN (AFU_ORTHOLOGUE AFUA_5G11245)"/>
    <property type="match status" value="1"/>
</dbReference>
<evidence type="ECO:0000256" key="4">
    <source>
        <dbReference type="ARBA" id="ARBA00023136"/>
    </source>
</evidence>
<gene>
    <name evidence="9" type="ORF">B0J13DRAFT_674960</name>
</gene>
<name>A0A9P9EWM1_9HYPO</name>
<organism evidence="9 10">
    <name type="scientific">Dactylonectria estremocensis</name>
    <dbReference type="NCBI Taxonomy" id="1079267"/>
    <lineage>
        <taxon>Eukaryota</taxon>
        <taxon>Fungi</taxon>
        <taxon>Dikarya</taxon>
        <taxon>Ascomycota</taxon>
        <taxon>Pezizomycotina</taxon>
        <taxon>Sordariomycetes</taxon>
        <taxon>Hypocreomycetidae</taxon>
        <taxon>Hypocreales</taxon>
        <taxon>Nectriaceae</taxon>
        <taxon>Dactylonectria</taxon>
    </lineage>
</organism>
<proteinExistence type="inferred from homology"/>
<dbReference type="InterPro" id="IPR049326">
    <property type="entry name" value="Rhodopsin_dom_fungi"/>
</dbReference>
<feature type="transmembrane region" description="Helical" evidence="7">
    <location>
        <begin position="6"/>
        <end position="29"/>
    </location>
</feature>
<dbReference type="Proteomes" id="UP000717696">
    <property type="component" value="Unassembled WGS sequence"/>
</dbReference>
<dbReference type="Pfam" id="PF20684">
    <property type="entry name" value="Fung_rhodopsin"/>
    <property type="match status" value="1"/>
</dbReference>
<feature type="transmembrane region" description="Helical" evidence="7">
    <location>
        <begin position="128"/>
        <end position="151"/>
    </location>
</feature>
<reference evidence="9" key="1">
    <citation type="journal article" date="2021" name="Nat. Commun.">
        <title>Genetic determinants of endophytism in the Arabidopsis root mycobiome.</title>
        <authorList>
            <person name="Mesny F."/>
            <person name="Miyauchi S."/>
            <person name="Thiergart T."/>
            <person name="Pickel B."/>
            <person name="Atanasova L."/>
            <person name="Karlsson M."/>
            <person name="Huettel B."/>
            <person name="Barry K.W."/>
            <person name="Haridas S."/>
            <person name="Chen C."/>
            <person name="Bauer D."/>
            <person name="Andreopoulos W."/>
            <person name="Pangilinan J."/>
            <person name="LaButti K."/>
            <person name="Riley R."/>
            <person name="Lipzen A."/>
            <person name="Clum A."/>
            <person name="Drula E."/>
            <person name="Henrissat B."/>
            <person name="Kohler A."/>
            <person name="Grigoriev I.V."/>
            <person name="Martin F.M."/>
            <person name="Hacquard S."/>
        </authorList>
    </citation>
    <scope>NUCLEOTIDE SEQUENCE</scope>
    <source>
        <strain evidence="9">MPI-CAGE-AT-0021</strain>
    </source>
</reference>
<evidence type="ECO:0000256" key="1">
    <source>
        <dbReference type="ARBA" id="ARBA00004141"/>
    </source>
</evidence>
<accession>A0A9P9EWM1</accession>
<evidence type="ECO:0000313" key="10">
    <source>
        <dbReference type="Proteomes" id="UP000717696"/>
    </source>
</evidence>
<comment type="subcellular location">
    <subcellularLocation>
        <location evidence="1">Membrane</location>
        <topology evidence="1">Multi-pass membrane protein</topology>
    </subcellularLocation>
</comment>
<evidence type="ECO:0000256" key="5">
    <source>
        <dbReference type="ARBA" id="ARBA00038359"/>
    </source>
</evidence>
<feature type="transmembrane region" description="Helical" evidence="7">
    <location>
        <begin position="171"/>
        <end position="196"/>
    </location>
</feature>
<dbReference type="AlphaFoldDB" id="A0A9P9EWM1"/>
<evidence type="ECO:0000256" key="7">
    <source>
        <dbReference type="SAM" id="Phobius"/>
    </source>
</evidence>